<proteinExistence type="inferred from homology"/>
<comment type="subcellular location">
    <subcellularLocation>
        <location evidence="1">Nucleus</location>
    </subcellularLocation>
</comment>
<evidence type="ECO:0000313" key="5">
    <source>
        <dbReference type="EMBL" id="KAA6409403.1"/>
    </source>
</evidence>
<sequence>MSALDSLEGLRGIHQDLIALSEDRLPKVERLWVELEARIEDFRRLLDKVSKNDASRQTLSSGTITIDDLKYSVNDEFKESAVQLAEVLDLDEIESARILLGAQEEAVLLDRSVLATGVIHFHENRQFLLECLRLALKESTNPDRDEGIRNVLRHLIALILETHDGPARNGSLYTRKCASAMEAVEKWLLGLAERVQSVIILEQTSTPEHQEILDVEQISLAKQHESLAAIITYLVKANYTSVEDFHKLLDDHLPKLDRWTYLVVHYVPPILAFISQYGSPEGGGGLQEARSLHTKIMENRELRPWPLRNLQAAMTCWWIAEYSGWYLDQPAGSPVQRTDPEAEARERSESFIRALADGAFECTLSISSQVTPDVWFDPVKGELMQLLLGDAPTLAPEMSLTSPYFPDLILEHFQLFADAFITNMPDTLRRLKTDEDDQRRRIYSNVHTGMQNNISEHDLHLERFFIIVSYAFEHRIEAAQSFWSDPDSNLYGFLQWASRRQSTPRAGAFCDMLRAISEGEECATLAHRFLLDESTTTPARLRRSGSLNWAQIFNELGFYTAKLRDHSVAALPTSNYSGKPKIDEIDEHESALMLECYLRLTSHLCSQSSVVRSWLLAHPTFHVVEIFIFLCNSTIPFRLRACVFMALEALLTDKTDETGTTIWVCLDQWVSARFSSPQGLSKSVKISNTPARAEEFMHKTIGTTFEECSAFVGLLVALVTPTPENASLNDALPFPEQLGSAYRMAGIEPYVNFILGKVFAERTRDVEDPIQLRILRWKCLDFFATCLSTFNEDLVIIANTSTLSVDKAMSTSSLLAYTRLHPFARVMEWAFNERVLAALFASAHQDITEVGNATADSPLVLTLLRSIDVMNLIMDLQSTYLDIVRPLLKLQSTGQSQPVLNPSLASFEDSVATNLSIIVDLGLYVGAGYQELAISSLKLLGKLSSSRKLNAQSISGPGQRLNANRLIAAMEKDNEINRITRSLVSEMRFDPRELAQGAEAPGYSIKSAVLDFLNSCLGAISDRPTIAHLLLGFSCNSDALDVDPGGMFAKGMSLFHAIVRLTIEYPDGDAESILPLGVQIRQKGLQVLKTLFCSQLSSIYTLSELRSQDFLSSLILAEKSFDLSTRWNGRRLTDPEFMFTDSAYTLRQYLRRRCSLLEYACMEVRLVAKEGAPSLKTKLLSTLLGVITTPDGEQLTSLTIFDLLGFTELELPTYMQRPDLNYFAAVDFNISDGSATGPEENLHNLKIVQELVALRHNELRKAGQLQDPADQHRLLTEAQEIQLYYIGDNNRHSLLFARSEALKAWVELMTLTMETCELDQGSKTALILQALQIILPKLDRVSPDDADEAIEIARLIQALMNQLDFTSSSLDKGRAGDVANDRLFQVFRISLRAIHAATGNATFRETLYSICYRYLTGVAEASGGPTLRRHNTLTLKAAGERLIDIICDDGYNGEGTCRVSALLLLDAVLAMAEKENSKYVIEALVRTNFIVVLVGNIQSIPPELGEAGAREVPLLLAYYDAMLSLLLRISQSKLGAAQVMNAGLFQAVRASELFAIDPDIGLDIDNPDALKKYYGLLLSVVRVITSVVLSRGPQNDQTIDQARTFLAENRAGIVAIFKRQAKIGGVLAGDTGRDLDELVEFYVLLITMTGFLDFEERRDTQGLAKSYT</sequence>
<accession>A0A5M8PJ19</accession>
<evidence type="ECO:0000313" key="6">
    <source>
        <dbReference type="Proteomes" id="UP000324767"/>
    </source>
</evidence>
<organism evidence="5 6">
    <name type="scientific">Lasallia pustulata</name>
    <dbReference type="NCBI Taxonomy" id="136370"/>
    <lineage>
        <taxon>Eukaryota</taxon>
        <taxon>Fungi</taxon>
        <taxon>Dikarya</taxon>
        <taxon>Ascomycota</taxon>
        <taxon>Pezizomycotina</taxon>
        <taxon>Lecanoromycetes</taxon>
        <taxon>OSLEUM clade</taxon>
        <taxon>Umbilicariomycetidae</taxon>
        <taxon>Umbilicariales</taxon>
        <taxon>Umbilicariaceae</taxon>
        <taxon>Lasallia</taxon>
    </lineage>
</organism>
<dbReference type="PANTHER" id="PTHR31344:SF0">
    <property type="entry name" value="NUCLEAR PORE COMPLEX PROTEIN NUP205"/>
    <property type="match status" value="1"/>
</dbReference>
<keyword evidence="4" id="KW-0539">Nucleus</keyword>
<evidence type="ECO:0000256" key="2">
    <source>
        <dbReference type="ARBA" id="ARBA00005892"/>
    </source>
</evidence>
<keyword evidence="3" id="KW-0813">Transport</keyword>
<evidence type="ECO:0000256" key="4">
    <source>
        <dbReference type="ARBA" id="ARBA00023242"/>
    </source>
</evidence>
<dbReference type="GO" id="GO:0006999">
    <property type="term" value="P:nuclear pore organization"/>
    <property type="evidence" value="ECO:0007669"/>
    <property type="project" value="TreeGrafter"/>
</dbReference>
<comment type="caution">
    <text evidence="5">The sequence shown here is derived from an EMBL/GenBank/DDBJ whole genome shotgun (WGS) entry which is preliminary data.</text>
</comment>
<reference evidence="5 6" key="1">
    <citation type="submission" date="2019-09" db="EMBL/GenBank/DDBJ databases">
        <title>The hologenome of the rock-dwelling lichen Lasallia pustulata.</title>
        <authorList>
            <person name="Greshake Tzovaras B."/>
            <person name="Segers F."/>
            <person name="Bicker A."/>
            <person name="Dal Grande F."/>
            <person name="Otte J."/>
            <person name="Hankeln T."/>
            <person name="Schmitt I."/>
            <person name="Ebersberger I."/>
        </authorList>
    </citation>
    <scope>NUCLEOTIDE SEQUENCE [LARGE SCALE GENOMIC DNA]</scope>
    <source>
        <strain evidence="5">A1-1</strain>
    </source>
</reference>
<dbReference type="PANTHER" id="PTHR31344">
    <property type="entry name" value="NUCLEAR PORE COMPLEX PROTEIN NUP205"/>
    <property type="match status" value="1"/>
</dbReference>
<dbReference type="InterPro" id="IPR021827">
    <property type="entry name" value="Nup186/Nup192/Nup205"/>
</dbReference>
<dbReference type="EMBL" id="VXIT01000011">
    <property type="protein sequence ID" value="KAA6409403.1"/>
    <property type="molecule type" value="Genomic_DNA"/>
</dbReference>
<dbReference type="Proteomes" id="UP000324767">
    <property type="component" value="Unassembled WGS sequence"/>
</dbReference>
<dbReference type="GO" id="GO:0017056">
    <property type="term" value="F:structural constituent of nuclear pore"/>
    <property type="evidence" value="ECO:0007669"/>
    <property type="project" value="TreeGrafter"/>
</dbReference>
<dbReference type="GO" id="GO:0044611">
    <property type="term" value="C:nuclear pore inner ring"/>
    <property type="evidence" value="ECO:0007669"/>
    <property type="project" value="TreeGrafter"/>
</dbReference>
<protein>
    <submittedName>
        <fullName evidence="5">Nuclear pore complex subunit Nup192</fullName>
    </submittedName>
</protein>
<dbReference type="Pfam" id="PF11894">
    <property type="entry name" value="Nup192"/>
    <property type="match status" value="1"/>
</dbReference>
<dbReference type="OrthoDB" id="2019644at2759"/>
<name>A0A5M8PJ19_9LECA</name>
<comment type="similarity">
    <text evidence="2">Belongs to the NUP186/NUP192/NUP205 family.</text>
</comment>
<evidence type="ECO:0000256" key="3">
    <source>
        <dbReference type="ARBA" id="ARBA00022448"/>
    </source>
</evidence>
<gene>
    <name evidence="5" type="ORF">FRX48_06956</name>
</gene>
<evidence type="ECO:0000256" key="1">
    <source>
        <dbReference type="ARBA" id="ARBA00004123"/>
    </source>
</evidence>